<feature type="transmembrane region" description="Helical" evidence="1">
    <location>
        <begin position="20"/>
        <end position="40"/>
    </location>
</feature>
<sequence>MRQVKAHHPRSTGPRKLRGFAVRAVFAPLVPMLLLVSMFLSGIVPQGMMRVADADSTRLVLCTPEGPRDIWMRADGSVSDQAPLPEENHEVSKCLAVTLALAAVEDAALATHRHASFAPFVPDLATPRPVAAAEWRPAQPRAPPLV</sequence>
<organism evidence="2 3">
    <name type="scientific">Rhodobacter flavimaris</name>
    <dbReference type="NCBI Taxonomy" id="2907145"/>
    <lineage>
        <taxon>Bacteria</taxon>
        <taxon>Pseudomonadati</taxon>
        <taxon>Pseudomonadota</taxon>
        <taxon>Alphaproteobacteria</taxon>
        <taxon>Rhodobacterales</taxon>
        <taxon>Rhodobacter group</taxon>
        <taxon>Rhodobacter</taxon>
    </lineage>
</organism>
<name>A0ABS8YVA6_9RHOB</name>
<dbReference type="EMBL" id="JAJUOS010000002">
    <property type="protein sequence ID" value="MCE5972681.1"/>
    <property type="molecule type" value="Genomic_DNA"/>
</dbReference>
<dbReference type="RefSeq" id="WP_233675690.1">
    <property type="nucleotide sequence ID" value="NZ_JAJUOS010000002.1"/>
</dbReference>
<dbReference type="Proteomes" id="UP001521181">
    <property type="component" value="Unassembled WGS sequence"/>
</dbReference>
<keyword evidence="1" id="KW-1133">Transmembrane helix</keyword>
<evidence type="ECO:0000313" key="3">
    <source>
        <dbReference type="Proteomes" id="UP001521181"/>
    </source>
</evidence>
<evidence type="ECO:0000313" key="2">
    <source>
        <dbReference type="EMBL" id="MCE5972681.1"/>
    </source>
</evidence>
<evidence type="ECO:0000256" key="1">
    <source>
        <dbReference type="SAM" id="Phobius"/>
    </source>
</evidence>
<keyword evidence="1" id="KW-0812">Transmembrane</keyword>
<reference evidence="2 3" key="1">
    <citation type="submission" date="2021-12" db="EMBL/GenBank/DDBJ databases">
        <title>Sinirhodobacter sp. WL0062 is a bacterium isolated from seawater.</title>
        <authorList>
            <person name="Wang L."/>
            <person name="He W."/>
            <person name="Zhang D.-F."/>
        </authorList>
    </citation>
    <scope>NUCLEOTIDE SEQUENCE [LARGE SCALE GENOMIC DNA]</scope>
    <source>
        <strain evidence="2 3">WL0062</strain>
    </source>
</reference>
<protein>
    <recommendedName>
        <fullName evidence="4">DUF2946 domain-containing protein</fullName>
    </recommendedName>
</protein>
<comment type="caution">
    <text evidence="2">The sequence shown here is derived from an EMBL/GenBank/DDBJ whole genome shotgun (WGS) entry which is preliminary data.</text>
</comment>
<evidence type="ECO:0008006" key="4">
    <source>
        <dbReference type="Google" id="ProtNLM"/>
    </source>
</evidence>
<keyword evidence="3" id="KW-1185">Reference proteome</keyword>
<gene>
    <name evidence="2" type="ORF">LZA78_04225</name>
</gene>
<proteinExistence type="predicted"/>
<accession>A0ABS8YVA6</accession>
<keyword evidence="1" id="KW-0472">Membrane</keyword>